<feature type="compositionally biased region" description="Basic and acidic residues" evidence="2">
    <location>
        <begin position="62"/>
        <end position="77"/>
    </location>
</feature>
<dbReference type="Proteomes" id="UP000195570">
    <property type="component" value="Unassembled WGS sequence"/>
</dbReference>
<feature type="domain" description="USP" evidence="3">
    <location>
        <begin position="111"/>
        <end position="481"/>
    </location>
</feature>
<evidence type="ECO:0000259" key="3">
    <source>
        <dbReference type="PROSITE" id="PS50235"/>
    </source>
</evidence>
<dbReference type="VEuPathDB" id="TriTrypDB:TEOVI_000601000"/>
<feature type="compositionally biased region" description="Basic and acidic residues" evidence="2">
    <location>
        <begin position="360"/>
        <end position="372"/>
    </location>
</feature>
<feature type="compositionally biased region" description="Low complexity" evidence="2">
    <location>
        <begin position="42"/>
        <end position="52"/>
    </location>
</feature>
<feature type="region of interest" description="Disordered" evidence="2">
    <location>
        <begin position="1"/>
        <end position="77"/>
    </location>
</feature>
<dbReference type="GO" id="GO:0005634">
    <property type="term" value="C:nucleus"/>
    <property type="evidence" value="ECO:0007669"/>
    <property type="project" value="TreeGrafter"/>
</dbReference>
<dbReference type="InterPro" id="IPR018200">
    <property type="entry name" value="USP_CS"/>
</dbReference>
<dbReference type="GeneID" id="92379949"/>
<dbReference type="PANTHER" id="PTHR24006">
    <property type="entry name" value="UBIQUITIN CARBOXYL-TERMINAL HYDROLASE"/>
    <property type="match status" value="1"/>
</dbReference>
<dbReference type="PROSITE" id="PS50235">
    <property type="entry name" value="USP_3"/>
    <property type="match status" value="1"/>
</dbReference>
<dbReference type="Gene3D" id="3.10.20.90">
    <property type="entry name" value="Phosphatidylinositol 3-kinase Catalytic Subunit, Chain A, domain 1"/>
    <property type="match status" value="1"/>
</dbReference>
<keyword evidence="1" id="KW-0833">Ubl conjugation pathway</keyword>
<keyword evidence="5" id="KW-1185">Reference proteome</keyword>
<dbReference type="InterPro" id="IPR038765">
    <property type="entry name" value="Papain-like_cys_pep_sf"/>
</dbReference>
<accession>A0A1G4I7I2</accession>
<dbReference type="InterPro" id="IPR050164">
    <property type="entry name" value="Peptidase_C19"/>
</dbReference>
<dbReference type="PANTHER" id="PTHR24006:SF925">
    <property type="entry name" value="UBIQUITINYL HYDROLASE 1"/>
    <property type="match status" value="1"/>
</dbReference>
<dbReference type="PROSITE" id="PS00973">
    <property type="entry name" value="USP_2"/>
    <property type="match status" value="1"/>
</dbReference>
<dbReference type="Gene3D" id="3.90.70.10">
    <property type="entry name" value="Cysteine proteinases"/>
    <property type="match status" value="1"/>
</dbReference>
<reference evidence="4" key="1">
    <citation type="submission" date="2016-09" db="EMBL/GenBank/DDBJ databases">
        <authorList>
            <person name="Hebert L."/>
            <person name="Moumen B."/>
        </authorList>
    </citation>
    <scope>NUCLEOTIDE SEQUENCE [LARGE SCALE GENOMIC DNA]</scope>
    <source>
        <strain evidence="4">OVI</strain>
    </source>
</reference>
<evidence type="ECO:0000313" key="5">
    <source>
        <dbReference type="Proteomes" id="UP000195570"/>
    </source>
</evidence>
<dbReference type="EMBL" id="CZPT02000860">
    <property type="protein sequence ID" value="SCU67957.1"/>
    <property type="molecule type" value="Genomic_DNA"/>
</dbReference>
<dbReference type="FunFam" id="3.90.70.10:FF:000145">
    <property type="entry name" value="Clan CA, family C19, ubiquitin hydrolase-like cysteine peptidase"/>
    <property type="match status" value="1"/>
</dbReference>
<dbReference type="GO" id="GO:0004843">
    <property type="term" value="F:cysteine-type deubiquitinase activity"/>
    <property type="evidence" value="ECO:0007669"/>
    <property type="project" value="InterPro"/>
</dbReference>
<gene>
    <name evidence="4" type="ORF">TEOVI_000601000</name>
</gene>
<dbReference type="InterPro" id="IPR001394">
    <property type="entry name" value="Peptidase_C19_UCH"/>
</dbReference>
<protein>
    <submittedName>
        <fullName evidence="4">Cysteine peptidase, Clan CA, family C19, putative</fullName>
    </submittedName>
</protein>
<feature type="compositionally biased region" description="Low complexity" evidence="2">
    <location>
        <begin position="21"/>
        <end position="34"/>
    </location>
</feature>
<feature type="region of interest" description="Disordered" evidence="2">
    <location>
        <begin position="360"/>
        <end position="381"/>
    </location>
</feature>
<feature type="compositionally biased region" description="Polar residues" evidence="2">
    <location>
        <begin position="1"/>
        <end position="19"/>
    </location>
</feature>
<sequence length="1342" mass="151133">MNQNNLSCEDSDVSTNPGNASPGSGDDSGTSSEGHPSCVDNSVSPSVSSLLSQAEKSATDSVHAEEEHLEKDTELRQGMKQGGFVKSAGRGSKDPLALDQAVAPAIPVPFVGLINEGCTCYLNSLLQMLFHLCYFRNAVYLTPTDANDESCSIPRALQSVFHEMEIRRTPVHTKKLTAAFDWTESELYSQHDIQEMATLLRDNLEERMKGSVSEGAINRMFEGYGEQVVATLDKSFCSRSRDTFYDIHLPLEGHTNLMDSLRSLTAKDMLVGDNKYRVEEPGREPQYKDAQKSYEFRRFPPVIWFHLKRFEMDLTSPILETKKVNSYLEFPVELSLEELEHETPSNWGEYATQVFAGDMGDEKKMTGDDGGEKRKRRKGDNEVATAIARPFSRDTPAVYDLQGVIVHKGSVRSGHYYCYIREWDATEKRFTRWLEFDDERVTVVSQEVAVNDNFGVPVPTEGRPLWHMPTNNAYMLSYVRRADCQRMFERPKNNIVPQCVRDQLREEIQEEKRREEEANMRRRKLVLYVLTDEIISEHVKRVQRETFPSDPRIWEEVCFRVEVEKTTPLQMVYVSVAECVPNVKKRFRFDDFRLWLSPWTSHIHVAVPLQLTESTKNCSLTEYLNYRNDDKSPLMHFLVYLQRRTTLPQLYVPNTASLFVNQRLGAEAVAACNGCTIILPKPTPISSITFYTIYFSDYAAPCNVHICLYAADDQKTPCESKTCTLSRDLCMFDVNSTGQKIALIRCAVRGSLAWVYLLANERPSMSSLRVTYGCEGEGIEETNISSLPRIDRCAVLVFLKYFNPVTRHVAYAGSAMIPLHATVADCGRVLLRLLGEDPDLVDTLLIYEESQCQNVLLDNEKTLQNSGIIVGSVLIAQQRNSRVHSYTDVNDYLLSLPNFIHVKATHSVFEERYMFSEEDSGYEADNVEGSDDCVVPARPAVVEASIPMSDADSEVRGQTTFYPPRNFHVIKAYMLTLDSQLKYDEVCEAIGTASGHDPAFIRLYKGTCGGNPNCGEILTPEVDPAPSDMVLSGLLWGNRVDVIFFEVLREPRRVVECRPRLVVTVRGRKNEAIYKEKLVVPQGTTVGDVVEQAVRRCAITVERTFCSDGGAGVALDAGGSVNRCSRSRSNNSEVISSQVITPFVISPHYLALVVDPRERLINCIIEVPVMEDGTCDCNCFIDDLVSQAVAAYGTAGLCAPVEPLTIFVVPAPPLQKDQFRIACCHGEVFADRDDSLPLMFGQPFVVTADYHATVETLRDILLEYTGVPANEVVPLQRGVVVIATRRSVFLPWSECFFEFVRREERKRGPFTPSLLLNHRRPREKPGSRYVAQAAPALRISRR</sequence>
<name>A0A1G4I7I2_TRYEQ</name>
<dbReference type="Pfam" id="PF00443">
    <property type="entry name" value="UCH"/>
    <property type="match status" value="1"/>
</dbReference>
<organism evidence="4 5">
    <name type="scientific">Trypanosoma equiperdum</name>
    <dbReference type="NCBI Taxonomy" id="5694"/>
    <lineage>
        <taxon>Eukaryota</taxon>
        <taxon>Discoba</taxon>
        <taxon>Euglenozoa</taxon>
        <taxon>Kinetoplastea</taxon>
        <taxon>Metakinetoplastina</taxon>
        <taxon>Trypanosomatida</taxon>
        <taxon>Trypanosomatidae</taxon>
        <taxon>Trypanosoma</taxon>
    </lineage>
</organism>
<comment type="caution">
    <text evidence="4">The sequence shown here is derived from an EMBL/GenBank/DDBJ whole genome shotgun (WGS) entry which is preliminary data.</text>
</comment>
<dbReference type="GO" id="GO:0016579">
    <property type="term" value="P:protein deubiquitination"/>
    <property type="evidence" value="ECO:0007669"/>
    <property type="project" value="InterPro"/>
</dbReference>
<evidence type="ECO:0000256" key="1">
    <source>
        <dbReference type="ARBA" id="ARBA00022786"/>
    </source>
</evidence>
<evidence type="ECO:0000256" key="2">
    <source>
        <dbReference type="SAM" id="MobiDB-lite"/>
    </source>
</evidence>
<evidence type="ECO:0000313" key="4">
    <source>
        <dbReference type="EMBL" id="SCU67957.1"/>
    </source>
</evidence>
<dbReference type="InterPro" id="IPR028889">
    <property type="entry name" value="USP"/>
</dbReference>
<dbReference type="Pfam" id="PF12436">
    <property type="entry name" value="USP7_ICP0_bdg"/>
    <property type="match status" value="1"/>
</dbReference>
<dbReference type="RefSeq" id="XP_067079203.1">
    <property type="nucleotide sequence ID" value="XM_067223102.1"/>
</dbReference>
<dbReference type="GO" id="GO:0005829">
    <property type="term" value="C:cytosol"/>
    <property type="evidence" value="ECO:0007669"/>
    <property type="project" value="TreeGrafter"/>
</dbReference>
<proteinExistence type="predicted"/>
<dbReference type="SUPFAM" id="SSF54001">
    <property type="entry name" value="Cysteine proteinases"/>
    <property type="match status" value="1"/>
</dbReference>
<dbReference type="InterPro" id="IPR024729">
    <property type="entry name" value="USP7_ICP0-binding_dom"/>
</dbReference>